<keyword evidence="2" id="KW-1185">Reference proteome</keyword>
<protein>
    <submittedName>
        <fullName evidence="1">Uncharacterized protein</fullName>
    </submittedName>
</protein>
<comment type="caution">
    <text evidence="1">The sequence shown here is derived from an EMBL/GenBank/DDBJ whole genome shotgun (WGS) entry which is preliminary data.</text>
</comment>
<sequence length="138" mass="15561">MARALGAEPGGILSLDALLEEHSEAIEYDLIVLGLRLRMLGTDVLGWADLRSIVKHLPLESALLRTMYPEGSRWRTAEHLLADVADSLRWLAWARTDDGRRGRNMPEPIVRPGRKSTRERVGTATELDQMNDFLGWND</sequence>
<dbReference type="Pfam" id="PF17318">
    <property type="entry name" value="DUF5361"/>
    <property type="match status" value="1"/>
</dbReference>
<reference evidence="1 2" key="1">
    <citation type="submission" date="2019-03" db="EMBL/GenBank/DDBJ databases">
        <title>Genomic Encyclopedia of Type Strains, Phase IV (KMG-IV): sequencing the most valuable type-strain genomes for metagenomic binning, comparative biology and taxonomic classification.</title>
        <authorList>
            <person name="Goeker M."/>
        </authorList>
    </citation>
    <scope>NUCLEOTIDE SEQUENCE [LARGE SCALE GENOMIC DNA]</scope>
    <source>
        <strain evidence="1 2">DSM 44684</strain>
    </source>
</reference>
<proteinExistence type="predicted"/>
<dbReference type="InterPro" id="IPR035286">
    <property type="entry name" value="DUF5361"/>
</dbReference>
<dbReference type="EMBL" id="SMFR01000001">
    <property type="protein sequence ID" value="TCK00534.1"/>
    <property type="molecule type" value="Genomic_DNA"/>
</dbReference>
<dbReference type="STRING" id="1210063.GCA_001612665_04734"/>
<evidence type="ECO:0000313" key="2">
    <source>
        <dbReference type="Proteomes" id="UP000294856"/>
    </source>
</evidence>
<accession>A0A4R1FZ65</accession>
<evidence type="ECO:0000313" key="1">
    <source>
        <dbReference type="EMBL" id="TCK00534.1"/>
    </source>
</evidence>
<organism evidence="1 2">
    <name type="scientific">Nocardia alba</name>
    <dbReference type="NCBI Taxonomy" id="225051"/>
    <lineage>
        <taxon>Bacteria</taxon>
        <taxon>Bacillati</taxon>
        <taxon>Actinomycetota</taxon>
        <taxon>Actinomycetes</taxon>
        <taxon>Mycobacteriales</taxon>
        <taxon>Nocardiaceae</taxon>
        <taxon>Nocardia</taxon>
    </lineage>
</organism>
<gene>
    <name evidence="1" type="ORF">DFR71_1537</name>
</gene>
<name>A0A4R1FZ65_9NOCA</name>
<dbReference type="AlphaFoldDB" id="A0A4R1FZ65"/>
<dbReference type="Proteomes" id="UP000294856">
    <property type="component" value="Unassembled WGS sequence"/>
</dbReference>